<evidence type="ECO:0000313" key="2">
    <source>
        <dbReference type="Proteomes" id="UP000472372"/>
    </source>
</evidence>
<sequence length="88" mass="9813">MTCVRAQPNRFIHHPASFCDNFPSKTNVGRTLSEVNRPQVDWGRSCMRDTALLSAFCGASQTSGSSCVGLHVMFVHQHSRSRHTLQPQ</sequence>
<dbReference type="EMBL" id="HG992981">
    <property type="protein sequence ID" value="CAE7180033.1"/>
    <property type="molecule type" value="Genomic_DNA"/>
</dbReference>
<dbReference type="Proteomes" id="UP000472372">
    <property type="component" value="Chromosome 5"/>
</dbReference>
<evidence type="ECO:0000313" key="1">
    <source>
        <dbReference type="EMBL" id="CAE7180033.1"/>
    </source>
</evidence>
<dbReference type="AlphaFoldDB" id="A0A6S6W5D7"/>
<reference evidence="1" key="1">
    <citation type="submission" date="2021-02" db="EMBL/GenBank/DDBJ databases">
        <authorList>
            <person name="Syme A R."/>
            <person name="Syme A R."/>
            <person name="Moolhuijzen P."/>
        </authorList>
    </citation>
    <scope>NUCLEOTIDE SEQUENCE</scope>
    <source>
        <strain evidence="1">W1-1</strain>
    </source>
</reference>
<accession>A0A6S6W5D7</accession>
<organism evidence="1 2">
    <name type="scientific">Pyrenophora teres f. teres</name>
    <dbReference type="NCBI Taxonomy" id="97479"/>
    <lineage>
        <taxon>Eukaryota</taxon>
        <taxon>Fungi</taxon>
        <taxon>Dikarya</taxon>
        <taxon>Ascomycota</taxon>
        <taxon>Pezizomycotina</taxon>
        <taxon>Dothideomycetes</taxon>
        <taxon>Pleosporomycetidae</taxon>
        <taxon>Pleosporales</taxon>
        <taxon>Pleosporineae</taxon>
        <taxon>Pleosporaceae</taxon>
        <taxon>Pyrenophora</taxon>
    </lineage>
</organism>
<protein>
    <submittedName>
        <fullName evidence="1">Uncharacterized protein</fullName>
    </submittedName>
</protein>
<name>A0A6S6W5D7_9PLEO</name>
<proteinExistence type="predicted"/>
<gene>
    <name evidence="1" type="ORF">PTTW11_06702</name>
</gene>